<name>A0A7C9RAD9_9HYPH</name>
<dbReference type="Pfam" id="PF03797">
    <property type="entry name" value="Autotransporter"/>
    <property type="match status" value="1"/>
</dbReference>
<dbReference type="PANTHER" id="PTHR35037:SF3">
    <property type="entry name" value="C-TERMINAL REGION OF AIDA-LIKE PROTEIN"/>
    <property type="match status" value="1"/>
</dbReference>
<gene>
    <name evidence="4" type="ORF">G6N74_23090</name>
</gene>
<dbReference type="Gene3D" id="2.40.128.130">
    <property type="entry name" value="Autotransporter beta-domain"/>
    <property type="match status" value="1"/>
</dbReference>
<dbReference type="NCBIfam" id="TIGR01414">
    <property type="entry name" value="autotrans_barl"/>
    <property type="match status" value="1"/>
</dbReference>
<evidence type="ECO:0000259" key="3">
    <source>
        <dbReference type="PROSITE" id="PS51208"/>
    </source>
</evidence>
<dbReference type="Proteomes" id="UP000481252">
    <property type="component" value="Unassembled WGS sequence"/>
</dbReference>
<organism evidence="4 5">
    <name type="scientific">Mesorhizobium zhangyense</name>
    <dbReference type="NCBI Taxonomy" id="1776730"/>
    <lineage>
        <taxon>Bacteria</taxon>
        <taxon>Pseudomonadati</taxon>
        <taxon>Pseudomonadota</taxon>
        <taxon>Alphaproteobacteria</taxon>
        <taxon>Hyphomicrobiales</taxon>
        <taxon>Phyllobacteriaceae</taxon>
        <taxon>Mesorhizobium</taxon>
    </lineage>
</organism>
<feature type="compositionally biased region" description="Pro residues" evidence="1">
    <location>
        <begin position="552"/>
        <end position="627"/>
    </location>
</feature>
<evidence type="ECO:0000313" key="4">
    <source>
        <dbReference type="EMBL" id="NGN43955.1"/>
    </source>
</evidence>
<dbReference type="EMBL" id="JAAKZG010000012">
    <property type="protein sequence ID" value="NGN43955.1"/>
    <property type="molecule type" value="Genomic_DNA"/>
</dbReference>
<comment type="caution">
    <text evidence="4">The sequence shown here is derived from an EMBL/GenBank/DDBJ whole genome shotgun (WGS) entry which is preliminary data.</text>
</comment>
<dbReference type="CDD" id="cd01344">
    <property type="entry name" value="PL2_Passenger_AT"/>
    <property type="match status" value="1"/>
</dbReference>
<dbReference type="InterPro" id="IPR036709">
    <property type="entry name" value="Autotransporte_beta_dom_sf"/>
</dbReference>
<dbReference type="Gene3D" id="2.160.20.20">
    <property type="match status" value="1"/>
</dbReference>
<feature type="compositionally biased region" description="Pro residues" evidence="1">
    <location>
        <begin position="509"/>
        <end position="544"/>
    </location>
</feature>
<dbReference type="InterPro" id="IPR051551">
    <property type="entry name" value="Autotransporter_adhesion"/>
</dbReference>
<accession>A0A7C9RAD9</accession>
<dbReference type="InterPro" id="IPR043990">
    <property type="entry name" value="AC_1"/>
</dbReference>
<sequence>MRHFTLDDPMPGISAWDSVSRTRGRKRRLGLLASTSIGIAFLQAAPAMAACTFVPTAGNDTFICDSGISPGGLTDLLGNNTLQFPDAGTGNLNGNVAFGDGADRIEMNSGTITGTVDQGGGADSFIINGGAVTGNVQQGGGIDDFQMTGGVIQSLNQGDALDTFFMSDGRIVDFFDDGDRAIMTGGRIGRVNMKLDKNYFNMSGGTIDRNLVTGFDQDTVIISGGTIGGNISVSGGNDSVTVTGGSIGGDVLMSFGSDTFTWDGGGIIYGTVDLGGDNDTATLKDLTNANLGATTAITGGLGTDSLTLNHVLTPGVARFQSWESIAATNDTQLTFDGQLKLGDSGTGTGTLSVDATSTLYGGGFNSGVSAFTAGQLASVVNSGRIDLTNNGGGTSDTFTIGGNYTGDGGLLLLDTVLGDDASASDKLVISDGTASGTTSISIVNAGGAGASTTQDGIQVVEAVNGATSASGSFSLNGPVAAGAFEYLLFKGGVSDGTSENWYLRSTLVAPPPPPPTPEEPNPPAPPPPEPAPAPPPLEPTPSEPDPATQPVEPEPTLPAPPPQVTPPPPVPPEPTPSNPDPVDPAPPVQPTDPAPVAPPPAPPAPPIDPPPAPPTPPTEPAPVPVPTPINTGPEPLPPPVQPVPPTPGATPVIAEVIPLYRIEVPTYSVLPPVAYELGLANLGTFHERRGEQALLQGVDFLPVVWGRVFGQDNETKWSGTVSPTFDGHLLGFQAGADLFGWESSSGHRDRAGLFVAHSSMDGDIRGQALGWNDLAVGKLNLDGTSVGAYWTHIGPTGWYLDGIVMGTWFSGDATSDRNVGVDIDGSGVAVSLEGGYPIALTGTWTIEPQAQIIWQHLSFDDQQDRFSTVSFDPGSGATGRLGVRLQGEMPFGDMKLQPYLKANLWHDFKSTDTVTFGSDAISTERKGTALELGGGVVAKLTDTVSLFATADYTTNLGGEKTRVFEGNIGLSVKW</sequence>
<dbReference type="InterPro" id="IPR012332">
    <property type="entry name" value="Autotransporter_pectin_lyase_C"/>
</dbReference>
<evidence type="ECO:0000256" key="1">
    <source>
        <dbReference type="SAM" id="MobiDB-lite"/>
    </source>
</evidence>
<dbReference type="PANTHER" id="PTHR35037">
    <property type="entry name" value="C-TERMINAL REGION OF AIDA-LIKE PROTEIN"/>
    <property type="match status" value="1"/>
</dbReference>
<feature type="compositionally biased region" description="Pro residues" evidence="1">
    <location>
        <begin position="634"/>
        <end position="644"/>
    </location>
</feature>
<dbReference type="InterPro" id="IPR006315">
    <property type="entry name" value="OM_autotransptr_brl_dom"/>
</dbReference>
<dbReference type="InterPro" id="IPR011050">
    <property type="entry name" value="Pectin_lyase_fold/virulence"/>
</dbReference>
<protein>
    <submittedName>
        <fullName evidence="4">Autotransporter outer membrane beta-barrel domain-containing protein</fullName>
    </submittedName>
</protein>
<dbReference type="SMART" id="SM00869">
    <property type="entry name" value="Autotransporter"/>
    <property type="match status" value="1"/>
</dbReference>
<keyword evidence="2" id="KW-0732">Signal</keyword>
<keyword evidence="5" id="KW-1185">Reference proteome</keyword>
<reference evidence="4 5" key="1">
    <citation type="submission" date="2020-02" db="EMBL/GenBank/DDBJ databases">
        <title>Genome sequence of the type strain CGMCC 1.15528 of Mesorhizobium zhangyense.</title>
        <authorList>
            <person name="Gao J."/>
            <person name="Sun J."/>
        </authorList>
    </citation>
    <scope>NUCLEOTIDE SEQUENCE [LARGE SCALE GENOMIC DNA]</scope>
    <source>
        <strain evidence="4 5">CGMCC 1.15528</strain>
    </source>
</reference>
<feature type="domain" description="Autotransporter" evidence="3">
    <location>
        <begin position="697"/>
        <end position="974"/>
    </location>
</feature>
<dbReference type="GO" id="GO:0019867">
    <property type="term" value="C:outer membrane"/>
    <property type="evidence" value="ECO:0007669"/>
    <property type="project" value="InterPro"/>
</dbReference>
<evidence type="ECO:0000256" key="2">
    <source>
        <dbReference type="SAM" id="SignalP"/>
    </source>
</evidence>
<dbReference type="PRINTS" id="PR01217">
    <property type="entry name" value="PRICHEXTENSN"/>
</dbReference>
<evidence type="ECO:0000313" key="5">
    <source>
        <dbReference type="Proteomes" id="UP000481252"/>
    </source>
</evidence>
<proteinExistence type="predicted"/>
<dbReference type="SUPFAM" id="SSF103515">
    <property type="entry name" value="Autotransporter"/>
    <property type="match status" value="1"/>
</dbReference>
<dbReference type="Pfam" id="PF18883">
    <property type="entry name" value="AC_1"/>
    <property type="match status" value="1"/>
</dbReference>
<feature type="region of interest" description="Disordered" evidence="1">
    <location>
        <begin position="505"/>
        <end position="644"/>
    </location>
</feature>
<feature type="signal peptide" evidence="2">
    <location>
        <begin position="1"/>
        <end position="49"/>
    </location>
</feature>
<dbReference type="SUPFAM" id="SSF51126">
    <property type="entry name" value="Pectin lyase-like"/>
    <property type="match status" value="1"/>
</dbReference>
<dbReference type="AlphaFoldDB" id="A0A7C9RAD9"/>
<dbReference type="PROSITE" id="PS51208">
    <property type="entry name" value="AUTOTRANSPORTER"/>
    <property type="match status" value="1"/>
</dbReference>
<dbReference type="InterPro" id="IPR005546">
    <property type="entry name" value="Autotransporte_beta"/>
</dbReference>
<feature type="chain" id="PRO_5028935038" evidence="2">
    <location>
        <begin position="50"/>
        <end position="974"/>
    </location>
</feature>